<dbReference type="OrthoDB" id="105139at2"/>
<name>A0A1P8F8P6_9CHLR</name>
<evidence type="ECO:0000259" key="2">
    <source>
        <dbReference type="Pfam" id="PF14321"/>
    </source>
</evidence>
<dbReference type="Proteomes" id="UP000185934">
    <property type="component" value="Chromosome"/>
</dbReference>
<protein>
    <submittedName>
        <fullName evidence="3">Ig domain-containing protein</fullName>
    </submittedName>
</protein>
<dbReference type="AlphaFoldDB" id="A0A1P8F8P6"/>
<proteinExistence type="predicted"/>
<dbReference type="InterPro" id="IPR025491">
    <property type="entry name" value="DUF4382"/>
</dbReference>
<organism evidence="3 4">
    <name type="scientific">Dehalogenimonas formicexedens</name>
    <dbReference type="NCBI Taxonomy" id="1839801"/>
    <lineage>
        <taxon>Bacteria</taxon>
        <taxon>Bacillati</taxon>
        <taxon>Chloroflexota</taxon>
        <taxon>Dehalococcoidia</taxon>
        <taxon>Dehalococcoidales</taxon>
        <taxon>Dehalococcoidaceae</taxon>
        <taxon>Dehalogenimonas</taxon>
    </lineage>
</organism>
<evidence type="ECO:0000313" key="3">
    <source>
        <dbReference type="EMBL" id="APV44846.1"/>
    </source>
</evidence>
<evidence type="ECO:0000256" key="1">
    <source>
        <dbReference type="SAM" id="SignalP"/>
    </source>
</evidence>
<dbReference type="InterPro" id="IPR013783">
    <property type="entry name" value="Ig-like_fold"/>
</dbReference>
<dbReference type="InterPro" id="IPR015919">
    <property type="entry name" value="Cadherin-like_sf"/>
</dbReference>
<dbReference type="SUPFAM" id="SSF49313">
    <property type="entry name" value="Cadherin-like"/>
    <property type="match status" value="3"/>
</dbReference>
<dbReference type="KEGG" id="dfo:Dform_01524"/>
<feature type="chain" id="PRO_5012726940" evidence="1">
    <location>
        <begin position="25"/>
        <end position="464"/>
    </location>
</feature>
<dbReference type="Pfam" id="PF14321">
    <property type="entry name" value="DUF4382"/>
    <property type="match status" value="1"/>
</dbReference>
<dbReference type="GO" id="GO:0005509">
    <property type="term" value="F:calcium ion binding"/>
    <property type="evidence" value="ECO:0007669"/>
    <property type="project" value="InterPro"/>
</dbReference>
<accession>A0A1P8F8P6</accession>
<sequence length="464" mass="46379">MKTGLLAKLAAFIAISAIVLSGCAQLGNPGSDDQTTGATTGRLEVRVTDAPPEKKVTAVNVTVASVEINKSGGETGENGWQTLSLTGASTFDLLKVQGLEQLLATADLTPGTYNQIRMEVTKVAVSYEGEQQPVEAKLPSGKLKFIQGFEIAAGKTSVLLFDFDAAKSIHTAGNSGQVIFQPVIKLNATFDPGSLGITTASLPNGMVGIPYTAALGAMGGQIPYTWSVTGALPAGLTLNTATGVISGTPTTAGDATFTVKVEDSFAIKKTAEKSFTISIAAADAIQIVNTSLLDGTAGSVYTATLTALGGLAPLTWAVSAGTLPAGLTLAPDTGVISGTPTASGDFPVTVTVTDASTPTGKTDSQVLAIHIAAAPALQITTTTLANGTLGAPYSATVAATGGVAPLTFAVTAGTLPAGLTLNPATGLISGTPTAAGDSAFTVTVTDSATPTHLTYAQALAIHIA</sequence>
<dbReference type="Pfam" id="PF05345">
    <property type="entry name" value="He_PIG"/>
    <property type="match status" value="3"/>
</dbReference>
<dbReference type="PANTHER" id="PTHR37494">
    <property type="entry name" value="HEMAGGLUTININ"/>
    <property type="match status" value="1"/>
</dbReference>
<gene>
    <name evidence="3" type="ORF">Dform_01524</name>
</gene>
<dbReference type="GO" id="GO:0016020">
    <property type="term" value="C:membrane"/>
    <property type="evidence" value="ECO:0007669"/>
    <property type="project" value="InterPro"/>
</dbReference>
<dbReference type="EMBL" id="CP018258">
    <property type="protein sequence ID" value="APV44846.1"/>
    <property type="molecule type" value="Genomic_DNA"/>
</dbReference>
<dbReference type="Gene3D" id="2.60.40.10">
    <property type="entry name" value="Immunoglobulins"/>
    <property type="match status" value="3"/>
</dbReference>
<dbReference type="PANTHER" id="PTHR37494:SF1">
    <property type="entry name" value="STAPHYLOCOCCUS AUREUS SURFACE PROTEIN A"/>
    <property type="match status" value="1"/>
</dbReference>
<dbReference type="STRING" id="1839801.Dform_01524"/>
<keyword evidence="1" id="KW-0732">Signal</keyword>
<evidence type="ECO:0000313" key="4">
    <source>
        <dbReference type="Proteomes" id="UP000185934"/>
    </source>
</evidence>
<reference evidence="4" key="1">
    <citation type="submission" date="2016-11" db="EMBL/GenBank/DDBJ databases">
        <title>Dehalogenimonas formicexedens sp. nov., a chlorinated alkane respiring bacterium isolated from contaminated groundwater.</title>
        <authorList>
            <person name="Key T.A."/>
            <person name="Bowman K.S."/>
            <person name="Lee I."/>
            <person name="Chun J."/>
            <person name="Albuquerque L."/>
            <person name="da Costa M.S."/>
            <person name="Rainey F.A."/>
            <person name="Moe W.M."/>
        </authorList>
    </citation>
    <scope>NUCLEOTIDE SEQUENCE [LARGE SCALE GENOMIC DNA]</scope>
    <source>
        <strain evidence="4">NSZ-14</strain>
    </source>
</reference>
<dbReference type="RefSeq" id="WP_076004468.1">
    <property type="nucleotide sequence ID" value="NZ_CP018258.1"/>
</dbReference>
<feature type="domain" description="DUF4382" evidence="2">
    <location>
        <begin position="40"/>
        <end position="182"/>
    </location>
</feature>
<dbReference type="PROSITE" id="PS51257">
    <property type="entry name" value="PROKAR_LIPOPROTEIN"/>
    <property type="match status" value="1"/>
</dbReference>
<feature type="signal peptide" evidence="1">
    <location>
        <begin position="1"/>
        <end position="24"/>
    </location>
</feature>
<keyword evidence="4" id="KW-1185">Reference proteome</keyword>